<dbReference type="PROSITE" id="PS50977">
    <property type="entry name" value="HTH_TETR_2"/>
    <property type="match status" value="1"/>
</dbReference>
<dbReference type="RefSeq" id="WP_075415249.1">
    <property type="nucleotide sequence ID" value="NZ_MSKW01000021.1"/>
</dbReference>
<dbReference type="InterPro" id="IPR009057">
    <property type="entry name" value="Homeodomain-like_sf"/>
</dbReference>
<dbReference type="Proteomes" id="UP000186769">
    <property type="component" value="Unassembled WGS sequence"/>
</dbReference>
<evidence type="ECO:0000256" key="1">
    <source>
        <dbReference type="ARBA" id="ARBA00023015"/>
    </source>
</evidence>
<evidence type="ECO:0000256" key="4">
    <source>
        <dbReference type="PROSITE-ProRule" id="PRU00335"/>
    </source>
</evidence>
<evidence type="ECO:0000313" key="6">
    <source>
        <dbReference type="EMBL" id="OLO75216.1"/>
    </source>
</evidence>
<dbReference type="SUPFAM" id="SSF46689">
    <property type="entry name" value="Homeodomain-like"/>
    <property type="match status" value="1"/>
</dbReference>
<name>A0A1Q8X4G5_9ACTO</name>
<dbReference type="AlphaFoldDB" id="A0A1Q8X4G5"/>
<dbReference type="PANTHER" id="PTHR30055">
    <property type="entry name" value="HTH-TYPE TRANSCRIPTIONAL REGULATOR RUTR"/>
    <property type="match status" value="1"/>
</dbReference>
<dbReference type="InterPro" id="IPR001647">
    <property type="entry name" value="HTH_TetR"/>
</dbReference>
<evidence type="ECO:0000256" key="2">
    <source>
        <dbReference type="ARBA" id="ARBA00023125"/>
    </source>
</evidence>
<dbReference type="SUPFAM" id="SSF48498">
    <property type="entry name" value="Tetracyclin repressor-like, C-terminal domain"/>
    <property type="match status" value="1"/>
</dbReference>
<dbReference type="GO" id="GO:0000976">
    <property type="term" value="F:transcription cis-regulatory region binding"/>
    <property type="evidence" value="ECO:0007669"/>
    <property type="project" value="TreeGrafter"/>
</dbReference>
<sequence length="185" mass="20026">MKIDRRSTDTRQRLIDTTLDLIDSNGWHAVTLSRVARACGVTTPACYKHFPSKTSLFEAAARRLSASLGERADAVIQDDPLESLVGIGTLLVDLAAEHPHLFEFNQISPAAIAALDRLDDHPLLALTRGEVERLAAQQGTDPTPLHLLVWSCLQGYTQLIAVGATTADTTFVRAALRTIVTIGDS</sequence>
<dbReference type="InterPro" id="IPR050109">
    <property type="entry name" value="HTH-type_TetR-like_transc_reg"/>
</dbReference>
<comment type="caution">
    <text evidence="6">The sequence shown here is derived from an EMBL/GenBank/DDBJ whole genome shotgun (WGS) entry which is preliminary data.</text>
</comment>
<dbReference type="PANTHER" id="PTHR30055:SF234">
    <property type="entry name" value="HTH-TYPE TRANSCRIPTIONAL REGULATOR BETI"/>
    <property type="match status" value="1"/>
</dbReference>
<dbReference type="PRINTS" id="PR00455">
    <property type="entry name" value="HTHTETR"/>
</dbReference>
<keyword evidence="1" id="KW-0805">Transcription regulation</keyword>
<evidence type="ECO:0000313" key="7">
    <source>
        <dbReference type="Proteomes" id="UP000186769"/>
    </source>
</evidence>
<keyword evidence="3" id="KW-0804">Transcription</keyword>
<evidence type="ECO:0000259" key="5">
    <source>
        <dbReference type="PROSITE" id="PS50977"/>
    </source>
</evidence>
<evidence type="ECO:0000256" key="3">
    <source>
        <dbReference type="ARBA" id="ARBA00023163"/>
    </source>
</evidence>
<accession>A0A1Q8X4G5</accession>
<gene>
    <name evidence="6" type="ORF">BKH15_10465</name>
</gene>
<protein>
    <submittedName>
        <fullName evidence="6">TetR family transcriptional regulator</fullName>
    </submittedName>
</protein>
<dbReference type="InterPro" id="IPR036271">
    <property type="entry name" value="Tet_transcr_reg_TetR-rel_C_sf"/>
</dbReference>
<dbReference type="EMBL" id="MSKW01000021">
    <property type="protein sequence ID" value="OLO75216.1"/>
    <property type="molecule type" value="Genomic_DNA"/>
</dbReference>
<organism evidence="6 7">
    <name type="scientific">Actinomyces oris</name>
    <dbReference type="NCBI Taxonomy" id="544580"/>
    <lineage>
        <taxon>Bacteria</taxon>
        <taxon>Bacillati</taxon>
        <taxon>Actinomycetota</taxon>
        <taxon>Actinomycetes</taxon>
        <taxon>Actinomycetales</taxon>
        <taxon>Actinomycetaceae</taxon>
        <taxon>Actinomyces</taxon>
    </lineage>
</organism>
<feature type="DNA-binding region" description="H-T-H motif" evidence="4">
    <location>
        <begin position="31"/>
        <end position="50"/>
    </location>
</feature>
<dbReference type="Gene3D" id="1.10.357.10">
    <property type="entry name" value="Tetracycline Repressor, domain 2"/>
    <property type="match status" value="1"/>
</dbReference>
<dbReference type="Pfam" id="PF00440">
    <property type="entry name" value="TetR_N"/>
    <property type="match status" value="1"/>
</dbReference>
<dbReference type="GO" id="GO:0003700">
    <property type="term" value="F:DNA-binding transcription factor activity"/>
    <property type="evidence" value="ECO:0007669"/>
    <property type="project" value="TreeGrafter"/>
</dbReference>
<keyword evidence="2 4" id="KW-0238">DNA-binding</keyword>
<proteinExistence type="predicted"/>
<reference evidence="6 7" key="1">
    <citation type="submission" date="2016-12" db="EMBL/GenBank/DDBJ databases">
        <title>Genomic comparison of strains in the 'Actinomyces naeslundii' group.</title>
        <authorList>
            <person name="Mughal S.R."/>
            <person name="Do T."/>
            <person name="Gilbert S.C."/>
            <person name="Witherden E.A."/>
            <person name="Didelot X."/>
            <person name="Beighton D."/>
        </authorList>
    </citation>
    <scope>NUCLEOTIDE SEQUENCE [LARGE SCALE GENOMIC DNA]</scope>
    <source>
        <strain evidence="6 7">G53E</strain>
    </source>
</reference>
<feature type="domain" description="HTH tetR-type" evidence="5">
    <location>
        <begin position="8"/>
        <end position="68"/>
    </location>
</feature>